<dbReference type="AlphaFoldDB" id="A0AA40AF71"/>
<protein>
    <submittedName>
        <fullName evidence="2">Uncharacterized protein</fullName>
    </submittedName>
</protein>
<feature type="compositionally biased region" description="Polar residues" evidence="1">
    <location>
        <begin position="1"/>
        <end position="10"/>
    </location>
</feature>
<accession>A0AA40AF71</accession>
<dbReference type="EMBL" id="JAUKUA010000004">
    <property type="protein sequence ID" value="KAK0714736.1"/>
    <property type="molecule type" value="Genomic_DNA"/>
</dbReference>
<feature type="compositionally biased region" description="Low complexity" evidence="1">
    <location>
        <begin position="59"/>
        <end position="71"/>
    </location>
</feature>
<dbReference type="Proteomes" id="UP001172102">
    <property type="component" value="Unassembled WGS sequence"/>
</dbReference>
<evidence type="ECO:0000313" key="3">
    <source>
        <dbReference type="Proteomes" id="UP001172102"/>
    </source>
</evidence>
<feature type="region of interest" description="Disordered" evidence="1">
    <location>
        <begin position="1"/>
        <end position="99"/>
    </location>
</feature>
<proteinExistence type="predicted"/>
<reference evidence="2" key="1">
    <citation type="submission" date="2023-06" db="EMBL/GenBank/DDBJ databases">
        <title>Genome-scale phylogeny and comparative genomics of the fungal order Sordariales.</title>
        <authorList>
            <consortium name="Lawrence Berkeley National Laboratory"/>
            <person name="Hensen N."/>
            <person name="Bonometti L."/>
            <person name="Westerberg I."/>
            <person name="Brannstrom I.O."/>
            <person name="Guillou S."/>
            <person name="Cros-Aarteil S."/>
            <person name="Calhoun S."/>
            <person name="Haridas S."/>
            <person name="Kuo A."/>
            <person name="Mondo S."/>
            <person name="Pangilinan J."/>
            <person name="Riley R."/>
            <person name="Labutti K."/>
            <person name="Andreopoulos B."/>
            <person name="Lipzen A."/>
            <person name="Chen C."/>
            <person name="Yanf M."/>
            <person name="Daum C."/>
            <person name="Ng V."/>
            <person name="Clum A."/>
            <person name="Steindorff A."/>
            <person name="Ohm R."/>
            <person name="Martin F."/>
            <person name="Silar P."/>
            <person name="Natvig D."/>
            <person name="Lalanne C."/>
            <person name="Gautier V."/>
            <person name="Ament-Velasquez S.L."/>
            <person name="Kruys A."/>
            <person name="Hutchinson M.I."/>
            <person name="Powell A.J."/>
            <person name="Barry K."/>
            <person name="Miller A.N."/>
            <person name="Grigoriev I.V."/>
            <person name="Debuchy R."/>
            <person name="Gladieux P."/>
            <person name="Thoren M.H."/>
            <person name="Johannesson H."/>
        </authorList>
    </citation>
    <scope>NUCLEOTIDE SEQUENCE</scope>
    <source>
        <strain evidence="2">SMH4607-1</strain>
    </source>
</reference>
<gene>
    <name evidence="2" type="ORF">B0H67DRAFT_578950</name>
</gene>
<sequence>MHRGSPNGSGFQAAGAGPIRHGRYGREEQRPWGRRQSPYQHRAGPVMSPDRDLKAPPQRGSSFTRTSGGSSPTVQDSRSGGLDGGEQGLGLDEGHDASAATAEGLQLQLNKALAQLSEVVDKKEVDRKEMGALRAQNSALESRLRKAEFCLRESESRLRVSETSLRFSKAENHALRDEIQILRAEGEPEESGTEEVEVIIKS</sequence>
<evidence type="ECO:0000256" key="1">
    <source>
        <dbReference type="SAM" id="MobiDB-lite"/>
    </source>
</evidence>
<keyword evidence="3" id="KW-1185">Reference proteome</keyword>
<name>A0AA40AF71_9PEZI</name>
<feature type="non-terminal residue" evidence="2">
    <location>
        <position position="202"/>
    </location>
</feature>
<organism evidence="2 3">
    <name type="scientific">Lasiosphaeris hirsuta</name>
    <dbReference type="NCBI Taxonomy" id="260670"/>
    <lineage>
        <taxon>Eukaryota</taxon>
        <taxon>Fungi</taxon>
        <taxon>Dikarya</taxon>
        <taxon>Ascomycota</taxon>
        <taxon>Pezizomycotina</taxon>
        <taxon>Sordariomycetes</taxon>
        <taxon>Sordariomycetidae</taxon>
        <taxon>Sordariales</taxon>
        <taxon>Lasiosphaeriaceae</taxon>
        <taxon>Lasiosphaeris</taxon>
    </lineage>
</organism>
<comment type="caution">
    <text evidence="2">The sequence shown here is derived from an EMBL/GenBank/DDBJ whole genome shotgun (WGS) entry which is preliminary data.</text>
</comment>
<evidence type="ECO:0000313" key="2">
    <source>
        <dbReference type="EMBL" id="KAK0714736.1"/>
    </source>
</evidence>